<dbReference type="OrthoDB" id="8699528at2759"/>
<dbReference type="PANTHER" id="PTHR14537">
    <property type="entry name" value="FIBRONECTIN TYPE III DOMAIN-CONTAINING PROTEIN 11"/>
    <property type="match status" value="1"/>
</dbReference>
<dbReference type="Ensembl" id="ENSLLET00000016234.1">
    <property type="protein sequence ID" value="ENSLLEP00000015634.1"/>
    <property type="gene ID" value="ENSLLEG00000009942.1"/>
</dbReference>
<reference evidence="3" key="2">
    <citation type="submission" date="2025-09" db="UniProtKB">
        <authorList>
            <consortium name="Ensembl"/>
        </authorList>
    </citation>
    <scope>IDENTIFICATION</scope>
</reference>
<dbReference type="GeneTree" id="ENSGT00390000006008"/>
<organism evidence="3 4">
    <name type="scientific">Leptobrachium leishanense</name>
    <name type="common">Leishan spiny toad</name>
    <dbReference type="NCBI Taxonomy" id="445787"/>
    <lineage>
        <taxon>Eukaryota</taxon>
        <taxon>Metazoa</taxon>
        <taxon>Chordata</taxon>
        <taxon>Craniata</taxon>
        <taxon>Vertebrata</taxon>
        <taxon>Euteleostomi</taxon>
        <taxon>Amphibia</taxon>
        <taxon>Batrachia</taxon>
        <taxon>Anura</taxon>
        <taxon>Pelobatoidea</taxon>
        <taxon>Megophryidae</taxon>
        <taxon>Leptobrachium</taxon>
    </lineage>
</organism>
<sequence length="301" mass="35015">DRARFRGLGSTCPNSMDTVMFMEEEMKHETFMVVQERKNTIMEFLNIKLNDSLLIRCNNIATILKKSSFYIEMHLGHLVVGYPLPATLPETVLDLIVSQKFKRMKMRGNSQTKIQLLLLDEYLEQLEKGRRSLLQIIQSGSTDSYLVKWEEVSQHMTELSIALNNFLSMVEPCRLHIKNHLLPFTGATNILLIQIRLITKTPVVFNRLESVVYDNSVCLKLHTVEKQDLQDICELHFKLQKPQTPLEMAHSTTFTISTNCFLINHLLPNRLYEFTVRRAETAMLVYEEWHDTLTLKTLMPQ</sequence>
<feature type="domain" description="DUF5581" evidence="2">
    <location>
        <begin position="28"/>
        <end position="193"/>
    </location>
</feature>
<reference evidence="3" key="1">
    <citation type="submission" date="2025-08" db="UniProtKB">
        <authorList>
            <consortium name="Ensembl"/>
        </authorList>
    </citation>
    <scope>IDENTIFICATION</scope>
</reference>
<name>A0A8C5MLS2_9ANUR</name>
<keyword evidence="4" id="KW-1185">Reference proteome</keyword>
<dbReference type="Proteomes" id="UP000694569">
    <property type="component" value="Unplaced"/>
</dbReference>
<accession>A0A8C5MLS2</accession>
<evidence type="ECO:0000259" key="2">
    <source>
        <dbReference type="Pfam" id="PF20996"/>
    </source>
</evidence>
<feature type="domain" description="DUF5581" evidence="1">
    <location>
        <begin position="200"/>
        <end position="297"/>
    </location>
</feature>
<dbReference type="InterPro" id="IPR039581">
    <property type="entry name" value="FNDC11"/>
</dbReference>
<evidence type="ECO:0000259" key="1">
    <source>
        <dbReference type="Pfam" id="PF17744"/>
    </source>
</evidence>
<dbReference type="InterPro" id="IPR049231">
    <property type="entry name" value="DUF5581_N"/>
</dbReference>
<dbReference type="Pfam" id="PF20996">
    <property type="entry name" value="DUF5581_N"/>
    <property type="match status" value="1"/>
</dbReference>
<dbReference type="Pfam" id="PF17744">
    <property type="entry name" value="DUF5581"/>
    <property type="match status" value="1"/>
</dbReference>
<dbReference type="AlphaFoldDB" id="A0A8C5MLS2"/>
<evidence type="ECO:0000313" key="3">
    <source>
        <dbReference type="Ensembl" id="ENSLLEP00000015634.1"/>
    </source>
</evidence>
<evidence type="ECO:0000313" key="4">
    <source>
        <dbReference type="Proteomes" id="UP000694569"/>
    </source>
</evidence>
<protein>
    <submittedName>
        <fullName evidence="3">Fibronectin type III domain containing 11</fullName>
    </submittedName>
</protein>
<dbReference type="InterPro" id="IPR048317">
    <property type="entry name" value="DUF5581_C"/>
</dbReference>
<proteinExistence type="predicted"/>
<gene>
    <name evidence="3" type="primary">FNDC11</name>
</gene>